<name>A0A6N3F4Z1_9CLOT</name>
<protein>
    <submittedName>
        <fullName evidence="1">Uncharacterized protein</fullName>
    </submittedName>
</protein>
<gene>
    <name evidence="1" type="ORF">CTLFYP3_02558</name>
</gene>
<dbReference type="EMBL" id="CACRTO010000027">
    <property type="protein sequence ID" value="VYU47138.1"/>
    <property type="molecule type" value="Genomic_DNA"/>
</dbReference>
<accession>A0A6N3F4Z1</accession>
<reference evidence="1" key="1">
    <citation type="submission" date="2019-11" db="EMBL/GenBank/DDBJ databases">
        <authorList>
            <person name="Feng L."/>
        </authorList>
    </citation>
    <scope>NUCLEOTIDE SEQUENCE</scope>
    <source>
        <strain evidence="1">CTertiumLFYP3</strain>
    </source>
</reference>
<evidence type="ECO:0000313" key="1">
    <source>
        <dbReference type="EMBL" id="VYU47138.1"/>
    </source>
</evidence>
<sequence>MQNKCRLNIKKEIIVLKTSMKLGHLYMNEAGKEFNEYMEVVCEEFKVVFKI</sequence>
<dbReference type="RefSeq" id="WP_156626990.1">
    <property type="nucleotide sequence ID" value="NZ_CACRTO010000027.1"/>
</dbReference>
<proteinExistence type="predicted"/>
<organism evidence="1">
    <name type="scientific">Clostridium tertium</name>
    <dbReference type="NCBI Taxonomy" id="1559"/>
    <lineage>
        <taxon>Bacteria</taxon>
        <taxon>Bacillati</taxon>
        <taxon>Bacillota</taxon>
        <taxon>Clostridia</taxon>
        <taxon>Eubacteriales</taxon>
        <taxon>Clostridiaceae</taxon>
        <taxon>Clostridium</taxon>
    </lineage>
</organism>
<dbReference type="AlphaFoldDB" id="A0A6N3F4Z1"/>